<evidence type="ECO:0000256" key="5">
    <source>
        <dbReference type="PROSITE-ProRule" id="PRU00335"/>
    </source>
</evidence>
<dbReference type="PANTHER" id="PTHR30055:SF226">
    <property type="entry name" value="HTH-TYPE TRANSCRIPTIONAL REGULATOR PKSA"/>
    <property type="match status" value="1"/>
</dbReference>
<evidence type="ECO:0000313" key="7">
    <source>
        <dbReference type="EMBL" id="MBB6673496.1"/>
    </source>
</evidence>
<feature type="DNA-binding region" description="H-T-H motif" evidence="5">
    <location>
        <begin position="31"/>
        <end position="50"/>
    </location>
</feature>
<keyword evidence="3 5" id="KW-0238">DNA-binding</keyword>
<gene>
    <name evidence="7" type="ORF">H7C19_22715</name>
</gene>
<dbReference type="InterPro" id="IPR009057">
    <property type="entry name" value="Homeodomain-like_sf"/>
</dbReference>
<reference evidence="7 8" key="1">
    <citation type="submission" date="2020-08" db="EMBL/GenBank/DDBJ databases">
        <title>Cohnella phylogeny.</title>
        <authorList>
            <person name="Dunlap C."/>
        </authorList>
    </citation>
    <scope>NUCLEOTIDE SEQUENCE [LARGE SCALE GENOMIC DNA]</scope>
    <source>
        <strain evidence="7 8">DSM 28246</strain>
    </source>
</reference>
<keyword evidence="4" id="KW-0804">Transcription</keyword>
<evidence type="ECO:0000256" key="4">
    <source>
        <dbReference type="ARBA" id="ARBA00023163"/>
    </source>
</evidence>
<dbReference type="GO" id="GO:0003700">
    <property type="term" value="F:DNA-binding transcription factor activity"/>
    <property type="evidence" value="ECO:0007669"/>
    <property type="project" value="TreeGrafter"/>
</dbReference>
<dbReference type="EMBL" id="JACJVP010000039">
    <property type="protein sequence ID" value="MBB6673496.1"/>
    <property type="molecule type" value="Genomic_DNA"/>
</dbReference>
<keyword evidence="8" id="KW-1185">Reference proteome</keyword>
<dbReference type="Gene3D" id="1.10.357.10">
    <property type="entry name" value="Tetracycline Repressor, domain 2"/>
    <property type="match status" value="1"/>
</dbReference>
<dbReference type="InterPro" id="IPR036271">
    <property type="entry name" value="Tet_transcr_reg_TetR-rel_C_sf"/>
</dbReference>
<dbReference type="GO" id="GO:0000976">
    <property type="term" value="F:transcription cis-regulatory region binding"/>
    <property type="evidence" value="ECO:0007669"/>
    <property type="project" value="TreeGrafter"/>
</dbReference>
<dbReference type="InterPro" id="IPR001647">
    <property type="entry name" value="HTH_TetR"/>
</dbReference>
<dbReference type="Pfam" id="PF13977">
    <property type="entry name" value="TetR_C_6"/>
    <property type="match status" value="1"/>
</dbReference>
<name>A0A7X0VH33_9BACL</name>
<dbReference type="InterPro" id="IPR023772">
    <property type="entry name" value="DNA-bd_HTH_TetR-type_CS"/>
</dbReference>
<comment type="caution">
    <text evidence="7">The sequence shown here is derived from an EMBL/GenBank/DDBJ whole genome shotgun (WGS) entry which is preliminary data.</text>
</comment>
<dbReference type="PROSITE" id="PS01081">
    <property type="entry name" value="HTH_TETR_1"/>
    <property type="match status" value="1"/>
</dbReference>
<dbReference type="InterPro" id="IPR050109">
    <property type="entry name" value="HTH-type_TetR-like_transc_reg"/>
</dbReference>
<dbReference type="PANTHER" id="PTHR30055">
    <property type="entry name" value="HTH-TYPE TRANSCRIPTIONAL REGULATOR RUTR"/>
    <property type="match status" value="1"/>
</dbReference>
<evidence type="ECO:0000313" key="8">
    <source>
        <dbReference type="Proteomes" id="UP000547209"/>
    </source>
</evidence>
<organism evidence="7 8">
    <name type="scientific">Cohnella nanjingensis</name>
    <dbReference type="NCBI Taxonomy" id="1387779"/>
    <lineage>
        <taxon>Bacteria</taxon>
        <taxon>Bacillati</taxon>
        <taxon>Bacillota</taxon>
        <taxon>Bacilli</taxon>
        <taxon>Bacillales</taxon>
        <taxon>Paenibacillaceae</taxon>
        <taxon>Cohnella</taxon>
    </lineage>
</organism>
<dbReference type="PROSITE" id="PS50977">
    <property type="entry name" value="HTH_TETR_2"/>
    <property type="match status" value="1"/>
</dbReference>
<dbReference type="SUPFAM" id="SSF48498">
    <property type="entry name" value="Tetracyclin repressor-like, C-terminal domain"/>
    <property type="match status" value="1"/>
</dbReference>
<evidence type="ECO:0000256" key="2">
    <source>
        <dbReference type="ARBA" id="ARBA00023015"/>
    </source>
</evidence>
<dbReference type="AlphaFoldDB" id="A0A7X0VH33"/>
<sequence length="197" mass="22454">MPKIVDHNKQKEKLAEAAWRVICRDGLERASVRNIAEEAGLAVGSMRYYFSTQSDLLAFSMQLVSERICDRLRRFVPAGDAIEDVLDVLCEMLPMDEERSTEMEVWFAFISKALVDPTLQALSLYVYDDMKGFFAKKVGQLIEQHPAGSRLDAKLETDRLFALIDGLAIHAIMHPKRLGPEQMRAVVIYHLQSLFKH</sequence>
<dbReference type="Pfam" id="PF00440">
    <property type="entry name" value="TetR_N"/>
    <property type="match status" value="1"/>
</dbReference>
<evidence type="ECO:0000256" key="1">
    <source>
        <dbReference type="ARBA" id="ARBA00022491"/>
    </source>
</evidence>
<proteinExistence type="predicted"/>
<dbReference type="SUPFAM" id="SSF46689">
    <property type="entry name" value="Homeodomain-like"/>
    <property type="match status" value="1"/>
</dbReference>
<dbReference type="Proteomes" id="UP000547209">
    <property type="component" value="Unassembled WGS sequence"/>
</dbReference>
<keyword evidence="1" id="KW-0678">Repressor</keyword>
<evidence type="ECO:0000256" key="3">
    <source>
        <dbReference type="ARBA" id="ARBA00023125"/>
    </source>
</evidence>
<accession>A0A7X0VH33</accession>
<keyword evidence="2" id="KW-0805">Transcription regulation</keyword>
<dbReference type="InterPro" id="IPR039538">
    <property type="entry name" value="BetI_C"/>
</dbReference>
<protein>
    <submittedName>
        <fullName evidence="7">TetR family transcriptional regulator C-terminal domain-containing protein</fullName>
    </submittedName>
</protein>
<feature type="domain" description="HTH tetR-type" evidence="6">
    <location>
        <begin position="8"/>
        <end position="68"/>
    </location>
</feature>
<evidence type="ECO:0000259" key="6">
    <source>
        <dbReference type="PROSITE" id="PS50977"/>
    </source>
</evidence>
<dbReference type="RefSeq" id="WP_185671354.1">
    <property type="nucleotide sequence ID" value="NZ_JACJVP010000039.1"/>
</dbReference>